<evidence type="ECO:0000313" key="9">
    <source>
        <dbReference type="Proteomes" id="UP001224359"/>
    </source>
</evidence>
<gene>
    <name evidence="8" type="ORF">J2S77_000151</name>
</gene>
<keyword evidence="9" id="KW-1185">Reference proteome</keyword>
<feature type="domain" description="ABC-2 type transporter transmembrane" evidence="7">
    <location>
        <begin position="18"/>
        <end position="358"/>
    </location>
</feature>
<organism evidence="8 9">
    <name type="scientific">Alkalibacillus salilacus</name>
    <dbReference type="NCBI Taxonomy" id="284582"/>
    <lineage>
        <taxon>Bacteria</taxon>
        <taxon>Bacillati</taxon>
        <taxon>Bacillota</taxon>
        <taxon>Bacilli</taxon>
        <taxon>Bacillales</taxon>
        <taxon>Bacillaceae</taxon>
        <taxon>Alkalibacillus</taxon>
    </lineage>
</organism>
<evidence type="ECO:0000256" key="5">
    <source>
        <dbReference type="ARBA" id="ARBA00023136"/>
    </source>
</evidence>
<evidence type="ECO:0000256" key="4">
    <source>
        <dbReference type="ARBA" id="ARBA00022989"/>
    </source>
</evidence>
<dbReference type="PANTHER" id="PTHR30294">
    <property type="entry name" value="MEMBRANE COMPONENT OF ABC TRANSPORTER YHHJ-RELATED"/>
    <property type="match status" value="1"/>
</dbReference>
<reference evidence="8 9" key="1">
    <citation type="submission" date="2023-07" db="EMBL/GenBank/DDBJ databases">
        <title>Genomic Encyclopedia of Type Strains, Phase IV (KMG-IV): sequencing the most valuable type-strain genomes for metagenomic binning, comparative biology and taxonomic classification.</title>
        <authorList>
            <person name="Goeker M."/>
        </authorList>
    </citation>
    <scope>NUCLEOTIDE SEQUENCE [LARGE SCALE GENOMIC DNA]</scope>
    <source>
        <strain evidence="8 9">DSM 16460</strain>
    </source>
</reference>
<feature type="transmembrane region" description="Helical" evidence="6">
    <location>
        <begin position="16"/>
        <end position="34"/>
    </location>
</feature>
<feature type="transmembrane region" description="Helical" evidence="6">
    <location>
        <begin position="174"/>
        <end position="195"/>
    </location>
</feature>
<keyword evidence="4 6" id="KW-1133">Transmembrane helix</keyword>
<comment type="caution">
    <text evidence="8">The sequence shown here is derived from an EMBL/GenBank/DDBJ whole genome shotgun (WGS) entry which is preliminary data.</text>
</comment>
<feature type="transmembrane region" description="Helical" evidence="6">
    <location>
        <begin position="216"/>
        <end position="239"/>
    </location>
</feature>
<evidence type="ECO:0000256" key="1">
    <source>
        <dbReference type="ARBA" id="ARBA00004651"/>
    </source>
</evidence>
<sequence length="367" mass="40960">MKPIFLAQLAKDRRNPFLIILLVVVSIVATVLFTSGTQAPMTIQIYSEADQAEAIEDKWADLLSEGTDMTFEVTEADQVKENIKQGQSEVAVKLLEDDYKLVTASNTPTIYYVEQHVRAVFEREARIEAAVSDADQQGEMREAIQTELNDPLMTMDVQSTSGEPLTNYDMGIQLMFAFTLLVAMFIIGFRVNNVLKDKVYHIWNRVILSPVSKTKMYAGYLLYAFTIGFVQTAVVLVIFNYVLDYDLGERFGLVLLVLAVFTFSMVSVAMLFTGFVKGPEQFYALYPSIIPLIPLISGAYMMPGTISNPALVFIGDLFPLSHAMDALVDLAIYDATFQEIVQPIMLMILISVISMGIGINLVERRSS</sequence>
<feature type="transmembrane region" description="Helical" evidence="6">
    <location>
        <begin position="340"/>
        <end position="362"/>
    </location>
</feature>
<dbReference type="InterPro" id="IPR013525">
    <property type="entry name" value="ABC2_TM"/>
</dbReference>
<keyword evidence="3 6" id="KW-0812">Transmembrane</keyword>
<evidence type="ECO:0000256" key="2">
    <source>
        <dbReference type="ARBA" id="ARBA00022475"/>
    </source>
</evidence>
<evidence type="ECO:0000256" key="6">
    <source>
        <dbReference type="SAM" id="Phobius"/>
    </source>
</evidence>
<evidence type="ECO:0000256" key="3">
    <source>
        <dbReference type="ARBA" id="ARBA00022692"/>
    </source>
</evidence>
<accession>A0ABT9VB74</accession>
<feature type="transmembrane region" description="Helical" evidence="6">
    <location>
        <begin position="283"/>
        <end position="302"/>
    </location>
</feature>
<protein>
    <submittedName>
        <fullName evidence="8">ABC-2 type transport system permease protein</fullName>
    </submittedName>
</protein>
<evidence type="ECO:0000313" key="8">
    <source>
        <dbReference type="EMBL" id="MDQ0158201.1"/>
    </source>
</evidence>
<dbReference type="EMBL" id="JAUSTQ010000001">
    <property type="protein sequence ID" value="MDQ0158201.1"/>
    <property type="molecule type" value="Genomic_DNA"/>
</dbReference>
<dbReference type="RefSeq" id="WP_306973724.1">
    <property type="nucleotide sequence ID" value="NZ_JAUSTQ010000001.1"/>
</dbReference>
<proteinExistence type="predicted"/>
<name>A0ABT9VB74_9BACI</name>
<dbReference type="Proteomes" id="UP001224359">
    <property type="component" value="Unassembled WGS sequence"/>
</dbReference>
<evidence type="ECO:0000259" key="7">
    <source>
        <dbReference type="Pfam" id="PF12698"/>
    </source>
</evidence>
<dbReference type="PANTHER" id="PTHR30294:SF29">
    <property type="entry name" value="MULTIDRUG ABC TRANSPORTER PERMEASE YBHS-RELATED"/>
    <property type="match status" value="1"/>
</dbReference>
<feature type="transmembrane region" description="Helical" evidence="6">
    <location>
        <begin position="251"/>
        <end position="276"/>
    </location>
</feature>
<keyword evidence="2" id="KW-1003">Cell membrane</keyword>
<comment type="subcellular location">
    <subcellularLocation>
        <location evidence="1">Cell membrane</location>
        <topology evidence="1">Multi-pass membrane protein</topology>
    </subcellularLocation>
</comment>
<dbReference type="Pfam" id="PF12698">
    <property type="entry name" value="ABC2_membrane_3"/>
    <property type="match status" value="1"/>
</dbReference>
<keyword evidence="5 6" id="KW-0472">Membrane</keyword>
<dbReference type="InterPro" id="IPR051449">
    <property type="entry name" value="ABC-2_transporter_component"/>
</dbReference>